<dbReference type="PANTHER" id="PTHR43283">
    <property type="entry name" value="BETA-LACTAMASE-RELATED"/>
    <property type="match status" value="1"/>
</dbReference>
<dbReference type="RefSeq" id="WP_006779202.1">
    <property type="nucleotide sequence ID" value="NZ_CP040506.1"/>
</dbReference>
<name>G5ICJ0_9FIRM</name>
<dbReference type="SUPFAM" id="SSF56601">
    <property type="entry name" value="beta-lactamase/transpeptidase-like"/>
    <property type="match status" value="1"/>
</dbReference>
<dbReference type="AlphaFoldDB" id="G5ICJ0"/>
<gene>
    <name evidence="2" type="ORF">HMPREF9473_01217</name>
</gene>
<proteinExistence type="predicted"/>
<comment type="caution">
    <text evidence="2">The sequence shown here is derived from an EMBL/GenBank/DDBJ whole genome shotgun (WGS) entry which is preliminary data.</text>
</comment>
<protein>
    <submittedName>
        <fullName evidence="2">Beta-lactamase</fullName>
    </submittedName>
</protein>
<reference evidence="2 3" key="1">
    <citation type="submission" date="2011-08" db="EMBL/GenBank/DDBJ databases">
        <title>The Genome Sequence of Clostridium hathewayi WAL-18680.</title>
        <authorList>
            <consortium name="The Broad Institute Genome Sequencing Platform"/>
            <person name="Earl A."/>
            <person name="Ward D."/>
            <person name="Feldgarden M."/>
            <person name="Gevers D."/>
            <person name="Finegold S.M."/>
            <person name="Summanen P.H."/>
            <person name="Molitoris D.R."/>
            <person name="Song M."/>
            <person name="Daigneault M."/>
            <person name="Allen-Vercoe E."/>
            <person name="Young S.K."/>
            <person name="Zeng Q."/>
            <person name="Gargeya S."/>
            <person name="Fitzgerald M."/>
            <person name="Haas B."/>
            <person name="Abouelleil A."/>
            <person name="Alvarado L."/>
            <person name="Arachchi H.M."/>
            <person name="Berlin A."/>
            <person name="Brown A."/>
            <person name="Chapman S.B."/>
            <person name="Chen Z."/>
            <person name="Dunbar C."/>
            <person name="Freedman E."/>
            <person name="Gearin G."/>
            <person name="Gellesch M."/>
            <person name="Goldberg J."/>
            <person name="Griggs A."/>
            <person name="Gujja S."/>
            <person name="Heiman D."/>
            <person name="Howarth C."/>
            <person name="Larson L."/>
            <person name="Lui A."/>
            <person name="MacDonald P.J.P."/>
            <person name="Montmayeur A."/>
            <person name="Murphy C."/>
            <person name="Neiman D."/>
            <person name="Pearson M."/>
            <person name="Priest M."/>
            <person name="Roberts A."/>
            <person name="Saif S."/>
            <person name="Shea T."/>
            <person name="Shenoy N."/>
            <person name="Sisk P."/>
            <person name="Stolte C."/>
            <person name="Sykes S."/>
            <person name="Wortman J."/>
            <person name="Nusbaum C."/>
            <person name="Birren B."/>
        </authorList>
    </citation>
    <scope>NUCLEOTIDE SEQUENCE [LARGE SCALE GENOMIC DNA]</scope>
    <source>
        <strain evidence="2 3">WAL-18680</strain>
    </source>
</reference>
<organism evidence="2 3">
    <name type="scientific">Hungatella hathewayi WAL-18680</name>
    <dbReference type="NCBI Taxonomy" id="742737"/>
    <lineage>
        <taxon>Bacteria</taxon>
        <taxon>Bacillati</taxon>
        <taxon>Bacillota</taxon>
        <taxon>Clostridia</taxon>
        <taxon>Lachnospirales</taxon>
        <taxon>Lachnospiraceae</taxon>
        <taxon>Hungatella</taxon>
    </lineage>
</organism>
<evidence type="ECO:0000259" key="1">
    <source>
        <dbReference type="Pfam" id="PF00144"/>
    </source>
</evidence>
<sequence length="332" mass="36740">MNDKELIGQIEKNYGNTTGLAVQKGGELVYEKYFDGHTERDKVHTFSVTKSITSLLIGMAMDQGSIGSLEQKVLDFFSDYVTKRGEKTIQQVTLKHMLTMTAPYKYKSEPYTRVYGSDDWVKAGLDLLGGKKGIGEFLYSTVGTQILSGVLQNATGMPMLEFANRNLFEPLGIDKPLPVTFANKEEHMAFYRKKSSSGWVVDPKGVPAAGWGLSLSPRDMLKIGQLALNLGNWNGKQLVSSEWVKESTREHVRWDDLSYGYLWWVIDSDGREDGSENGPANGSGSFAAMGDSGNIIYVNPAEQVVVAITCSFKPRAGHMIGLIEQYLLPEIL</sequence>
<dbReference type="Proteomes" id="UP000005384">
    <property type="component" value="Unassembled WGS sequence"/>
</dbReference>
<feature type="domain" description="Beta-lactamase-related" evidence="1">
    <location>
        <begin position="19"/>
        <end position="315"/>
    </location>
</feature>
<dbReference type="InterPro" id="IPR012338">
    <property type="entry name" value="Beta-lactam/transpept-like"/>
</dbReference>
<dbReference type="HOGENOM" id="CLU_030169_1_0_9"/>
<evidence type="ECO:0000313" key="2">
    <source>
        <dbReference type="EMBL" id="EHI60840.1"/>
    </source>
</evidence>
<dbReference type="InterPro" id="IPR001466">
    <property type="entry name" value="Beta-lactam-related"/>
</dbReference>
<dbReference type="Gene3D" id="3.40.710.10">
    <property type="entry name" value="DD-peptidase/beta-lactamase superfamily"/>
    <property type="match status" value="1"/>
</dbReference>
<accession>G5ICJ0</accession>
<dbReference type="PATRIC" id="fig|742737.3.peg.1225"/>
<dbReference type="PANTHER" id="PTHR43283:SF7">
    <property type="entry name" value="BETA-LACTAMASE-RELATED DOMAIN-CONTAINING PROTEIN"/>
    <property type="match status" value="1"/>
</dbReference>
<keyword evidence="3" id="KW-1185">Reference proteome</keyword>
<dbReference type="EMBL" id="ADLN01000011">
    <property type="protein sequence ID" value="EHI60840.1"/>
    <property type="molecule type" value="Genomic_DNA"/>
</dbReference>
<evidence type="ECO:0000313" key="3">
    <source>
        <dbReference type="Proteomes" id="UP000005384"/>
    </source>
</evidence>
<dbReference type="InterPro" id="IPR050789">
    <property type="entry name" value="Diverse_Enzym_Activities"/>
</dbReference>
<dbReference type="Pfam" id="PF00144">
    <property type="entry name" value="Beta-lactamase"/>
    <property type="match status" value="1"/>
</dbReference>